<evidence type="ECO:0000313" key="2">
    <source>
        <dbReference type="EMBL" id="NIH58440.1"/>
    </source>
</evidence>
<evidence type="ECO:0000313" key="3">
    <source>
        <dbReference type="Proteomes" id="UP000749311"/>
    </source>
</evidence>
<protein>
    <submittedName>
        <fullName evidence="2">Uncharacterized protein</fullName>
    </submittedName>
</protein>
<sequence length="101" mass="10387">MAEIRKHRPRTSAIGDVVRASVGAVPRPVTPGEPQPSATDDDPFFVEDAPGAADSSSVTDAPPVSAAILASEGWFSLAADAVQALAEASRPHPDAPTDQDE</sequence>
<organism evidence="2 3">
    <name type="scientific">Brooklawnia cerclae</name>
    <dbReference type="NCBI Taxonomy" id="349934"/>
    <lineage>
        <taxon>Bacteria</taxon>
        <taxon>Bacillati</taxon>
        <taxon>Actinomycetota</taxon>
        <taxon>Actinomycetes</taxon>
        <taxon>Propionibacteriales</taxon>
        <taxon>Propionibacteriaceae</taxon>
        <taxon>Brooklawnia</taxon>
    </lineage>
</organism>
<dbReference type="RefSeq" id="WP_167170850.1">
    <property type="nucleotide sequence ID" value="NZ_BAAAOO010000004.1"/>
</dbReference>
<feature type="region of interest" description="Disordered" evidence="1">
    <location>
        <begin position="1"/>
        <end position="61"/>
    </location>
</feature>
<proteinExistence type="predicted"/>
<comment type="caution">
    <text evidence="2">The sequence shown here is derived from an EMBL/GenBank/DDBJ whole genome shotgun (WGS) entry which is preliminary data.</text>
</comment>
<accession>A0ABX0SN23</accession>
<dbReference type="EMBL" id="JAAMOZ010000003">
    <property type="protein sequence ID" value="NIH58440.1"/>
    <property type="molecule type" value="Genomic_DNA"/>
</dbReference>
<reference evidence="2 3" key="1">
    <citation type="submission" date="2020-02" db="EMBL/GenBank/DDBJ databases">
        <title>Sequencing the genomes of 1000 actinobacteria strains.</title>
        <authorList>
            <person name="Klenk H.-P."/>
        </authorList>
    </citation>
    <scope>NUCLEOTIDE SEQUENCE [LARGE SCALE GENOMIC DNA]</scope>
    <source>
        <strain evidence="2 3">DSM 19609</strain>
    </source>
</reference>
<name>A0ABX0SN23_9ACTN</name>
<keyword evidence="3" id="KW-1185">Reference proteome</keyword>
<feature type="compositionally biased region" description="Basic residues" evidence="1">
    <location>
        <begin position="1"/>
        <end position="10"/>
    </location>
</feature>
<gene>
    <name evidence="2" type="ORF">FB473_003135</name>
</gene>
<dbReference type="Proteomes" id="UP000749311">
    <property type="component" value="Unassembled WGS sequence"/>
</dbReference>
<evidence type="ECO:0000256" key="1">
    <source>
        <dbReference type="SAM" id="MobiDB-lite"/>
    </source>
</evidence>